<reference evidence="3" key="1">
    <citation type="journal article" date="2020" name="Nat. Genet.">
        <title>Genomic diversifications of five Gossypium allopolyploid species and their impact on cotton improvement.</title>
        <authorList>
            <person name="Chen Z.J."/>
            <person name="Sreedasyam A."/>
            <person name="Ando A."/>
            <person name="Song Q."/>
            <person name="De Santiago L.M."/>
            <person name="Hulse-Kemp A.M."/>
            <person name="Ding M."/>
            <person name="Ye W."/>
            <person name="Kirkbride R.C."/>
            <person name="Jenkins J."/>
            <person name="Plott C."/>
            <person name="Lovell J."/>
            <person name="Lin Y.M."/>
            <person name="Vaughn R."/>
            <person name="Liu B."/>
            <person name="Simpson S."/>
            <person name="Scheffler B.E."/>
            <person name="Wen L."/>
            <person name="Saski C.A."/>
            <person name="Grover C.E."/>
            <person name="Hu G."/>
            <person name="Conover J.L."/>
            <person name="Carlson J.W."/>
            <person name="Shu S."/>
            <person name="Boston L.B."/>
            <person name="Williams M."/>
            <person name="Peterson D.G."/>
            <person name="McGee K."/>
            <person name="Jones D.C."/>
            <person name="Wendel J.F."/>
            <person name="Stelly D.M."/>
            <person name="Grimwood J."/>
            <person name="Schmutz J."/>
        </authorList>
    </citation>
    <scope>NUCLEOTIDE SEQUENCE [LARGE SCALE GENOMIC DNA]</scope>
    <source>
        <strain evidence="3">cv. TM-1</strain>
    </source>
</reference>
<protein>
    <recommendedName>
        <fullName evidence="2">BSD2 cysteine rich domain-containing protein</fullName>
    </recommendedName>
</protein>
<dbReference type="Proteomes" id="UP000818029">
    <property type="component" value="Chromosome D02"/>
</dbReference>
<feature type="compositionally biased region" description="Polar residues" evidence="1">
    <location>
        <begin position="1"/>
        <end position="12"/>
    </location>
</feature>
<dbReference type="InterPro" id="IPR057453">
    <property type="entry name" value="BSD2_CRD"/>
</dbReference>
<organism evidence="3 4">
    <name type="scientific">Gossypium hirsutum</name>
    <name type="common">Upland cotton</name>
    <name type="synonym">Gossypium mexicanum</name>
    <dbReference type="NCBI Taxonomy" id="3635"/>
    <lineage>
        <taxon>Eukaryota</taxon>
        <taxon>Viridiplantae</taxon>
        <taxon>Streptophyta</taxon>
        <taxon>Embryophyta</taxon>
        <taxon>Tracheophyta</taxon>
        <taxon>Spermatophyta</taxon>
        <taxon>Magnoliopsida</taxon>
        <taxon>eudicotyledons</taxon>
        <taxon>Gunneridae</taxon>
        <taxon>Pentapetalae</taxon>
        <taxon>rosids</taxon>
        <taxon>malvids</taxon>
        <taxon>Malvales</taxon>
        <taxon>Malvaceae</taxon>
        <taxon>Malvoideae</taxon>
        <taxon>Gossypium</taxon>
    </lineage>
</organism>
<dbReference type="RefSeq" id="XP_040944264.1">
    <property type="nucleotide sequence ID" value="XM_041088330.1"/>
</dbReference>
<name>A0ABM2ZNQ8_GOSHI</name>
<gene>
    <name evidence="4" type="primary">LOC107936691</name>
</gene>
<keyword evidence="3" id="KW-1185">Reference proteome</keyword>
<feature type="domain" description="BSD2 cysteine rich" evidence="2">
    <location>
        <begin position="143"/>
        <end position="197"/>
    </location>
</feature>
<reference evidence="4" key="2">
    <citation type="submission" date="2025-08" db="UniProtKB">
        <authorList>
            <consortium name="RefSeq"/>
        </authorList>
    </citation>
    <scope>IDENTIFICATION</scope>
</reference>
<evidence type="ECO:0000313" key="3">
    <source>
        <dbReference type="Proteomes" id="UP000818029"/>
    </source>
</evidence>
<dbReference type="SUPFAM" id="SSF57938">
    <property type="entry name" value="DnaJ/Hsp40 cysteine-rich domain"/>
    <property type="match status" value="1"/>
</dbReference>
<dbReference type="PANTHER" id="PTHR15852">
    <property type="entry name" value="PLASTID TRANSCRIPTIONALLY ACTIVE PROTEIN"/>
    <property type="match status" value="1"/>
</dbReference>
<dbReference type="PANTHER" id="PTHR15852:SF51">
    <property type="entry name" value="PROTEIN BUNDLE SHEATH DEFECTIVE 2, CHLOROPLASTIC"/>
    <property type="match status" value="1"/>
</dbReference>
<dbReference type="GeneID" id="107936691"/>
<dbReference type="InterPro" id="IPR036410">
    <property type="entry name" value="HSP_DnaJ_Cys-rich_dom_sf"/>
</dbReference>
<accession>A0ABM2ZNQ8</accession>
<evidence type="ECO:0000259" key="2">
    <source>
        <dbReference type="Pfam" id="PF25436"/>
    </source>
</evidence>
<feature type="region of interest" description="Disordered" evidence="1">
    <location>
        <begin position="1"/>
        <end position="35"/>
    </location>
</feature>
<evidence type="ECO:0000313" key="4">
    <source>
        <dbReference type="RefSeq" id="XP_040944264.1"/>
    </source>
</evidence>
<dbReference type="Pfam" id="PF25436">
    <property type="entry name" value="BSD2_CRD"/>
    <property type="match status" value="1"/>
</dbReference>
<sequence>MVSPSQSTTLCTLTRAVDPKHDPSEVSGRHRSTKAEIKSYRKSKVRINVVDPNPANSNYDIRRSSDIFRKIRSQHRFSASPSPSPSLTPDLPLAVSQHRFSTPDTGVHQSFSPSSPFVVKICTVVHLRLSKAAEKNQSTKPTSIVCADCEGNGAKQCSQCKGTGVNLVDHFNGQFKAGGLCWLCRGKREILCGNCNGWIYEHLG</sequence>
<evidence type="ECO:0000256" key="1">
    <source>
        <dbReference type="SAM" id="MobiDB-lite"/>
    </source>
</evidence>
<feature type="compositionally biased region" description="Basic and acidic residues" evidence="1">
    <location>
        <begin position="17"/>
        <end position="35"/>
    </location>
</feature>
<proteinExistence type="predicted"/>